<dbReference type="InterPro" id="IPR023753">
    <property type="entry name" value="FAD/NAD-binding_dom"/>
</dbReference>
<dbReference type="InterPro" id="IPR039650">
    <property type="entry name" value="HdrA-like"/>
</dbReference>
<keyword evidence="11" id="KW-1185">Reference proteome</keyword>
<comment type="similarity">
    <text evidence="2">Belongs to the HdrA family.</text>
</comment>
<evidence type="ECO:0000259" key="9">
    <source>
        <dbReference type="PROSITE" id="PS51379"/>
    </source>
</evidence>
<dbReference type="PROSITE" id="PS51379">
    <property type="entry name" value="4FE4S_FER_2"/>
    <property type="match status" value="2"/>
</dbReference>
<evidence type="ECO:0000256" key="8">
    <source>
        <dbReference type="ARBA" id="ARBA00023014"/>
    </source>
</evidence>
<dbReference type="Gene3D" id="3.50.50.60">
    <property type="entry name" value="FAD/NAD(P)-binding domain"/>
    <property type="match status" value="2"/>
</dbReference>
<dbReference type="AlphaFoldDB" id="A0A1W2CGB2"/>
<dbReference type="Pfam" id="PF00037">
    <property type="entry name" value="Fer4"/>
    <property type="match status" value="1"/>
</dbReference>
<keyword evidence="5" id="KW-0285">Flavoprotein</keyword>
<evidence type="ECO:0000256" key="1">
    <source>
        <dbReference type="ARBA" id="ARBA00001974"/>
    </source>
</evidence>
<evidence type="ECO:0000256" key="2">
    <source>
        <dbReference type="ARBA" id="ARBA00006561"/>
    </source>
</evidence>
<dbReference type="InterPro" id="IPR017896">
    <property type="entry name" value="4Fe4S_Fe-S-bd"/>
</dbReference>
<dbReference type="GO" id="GO:0051539">
    <property type="term" value="F:4 iron, 4 sulfur cluster binding"/>
    <property type="evidence" value="ECO:0007669"/>
    <property type="project" value="UniProtKB-KW"/>
</dbReference>
<dbReference type="InterPro" id="IPR036188">
    <property type="entry name" value="FAD/NAD-bd_sf"/>
</dbReference>
<dbReference type="STRING" id="112901.SAMN04488500_110172"/>
<sequence length="947" mass="101012">MQKDVLVIGGGIAGLQAALELAGAGYPVHLVTDEANLGGKLVDSSEQSGQAACPWGDQVNISALYLGGNLHASSTVLGSLITRACNNPLVHVYTSSKLVELQGDVGHFQATVSDVATGKRTQKVVVGAVILAAGFSMYDVSQKGEYGYGYYKNVVTSLEFEHLLSESRYRSDCIRRPSDGKCAEKIAFIQCVGSRDVVSKGEYCSAICCMFTAKEAILAKEFAPKTDVTVYYLDLRACGKNFDTFLARAQELGTNYVRTMISEVKEDPVTEKLSINYAAASKPVKEEFDLVVLAAGIRPSTRLKETAGILQIPLNQFGFVQVDPLEPVTTKRPGIFSVGGSQGPLDVPETMSLASAAAAATTRALGKAEGRPGRKPTPERDISQEPVRVGVFLCKAGLAAMGADVNTVTAAAKNQAGVTVVECEQTACQPESIAKLQKLIATQGLNRIVVSPCVLKHNLNLFQETAQAAGLNRMLVEMAAVPAKVWDNNADKATKAAVAVTARAVSDVKAFKPLRWHAEPVVSRALVVGGGVSGMATALALADRGFGCTIVDKASVLGGYVRDLTGSLETQDLKQTVEDLEKQVRKNDKIEVLLNSEAVEFSGRQGHFITTVATGQGQVKTTKKVEHGVVILATGTTTYVPSDYLFGQDQRVITGVEAMYRLADGRLPAKGASTYVFVQCVGSRNEENKYCSRTCCGETVYAATKIKEQNPEAKVYVLSRDIRTPGYLELKYREARKAGVVFVHYDEADKPVLAKDNAGNLTMAVADPQSGLTLNLKPDQVILAVAQTASLEAKQLADLFKIQVNADGFLSETHSNFGTIAFPGGGIFISGAAHGPKSVVDCLTQAKGVAGRAARILAQPALMMGGMVAEVEWEKCAACLTCVRTCPYTIPQITRDKKEMGAAYIPPADCRGCGMCASECPNKAIFVHHYQDDEVLARVETALTEVG</sequence>
<dbReference type="Pfam" id="PF07992">
    <property type="entry name" value="Pyr_redox_2"/>
    <property type="match status" value="2"/>
</dbReference>
<gene>
    <name evidence="10" type="ORF">SAMN04488500_110172</name>
</gene>
<dbReference type="PRINTS" id="PR00411">
    <property type="entry name" value="PNDRDTASEI"/>
</dbReference>
<dbReference type="PANTHER" id="PTHR43498">
    <property type="entry name" value="FERREDOXIN:COB-COM HETERODISULFIDE REDUCTASE SUBUNIT A"/>
    <property type="match status" value="1"/>
</dbReference>
<keyword evidence="7" id="KW-0408">Iron</keyword>
<organism evidence="10 11">
    <name type="scientific">Sporomusa malonica</name>
    <dbReference type="NCBI Taxonomy" id="112901"/>
    <lineage>
        <taxon>Bacteria</taxon>
        <taxon>Bacillati</taxon>
        <taxon>Bacillota</taxon>
        <taxon>Negativicutes</taxon>
        <taxon>Selenomonadales</taxon>
        <taxon>Sporomusaceae</taxon>
        <taxon>Sporomusa</taxon>
    </lineage>
</organism>
<dbReference type="GO" id="GO:0046872">
    <property type="term" value="F:metal ion binding"/>
    <property type="evidence" value="ECO:0007669"/>
    <property type="project" value="UniProtKB-KW"/>
</dbReference>
<evidence type="ECO:0000256" key="4">
    <source>
        <dbReference type="ARBA" id="ARBA00022723"/>
    </source>
</evidence>
<keyword evidence="8" id="KW-0411">Iron-sulfur</keyword>
<dbReference type="SUPFAM" id="SSF51905">
    <property type="entry name" value="FAD/NAD(P)-binding domain"/>
    <property type="match status" value="2"/>
</dbReference>
<dbReference type="EMBL" id="FWXI01000010">
    <property type="protein sequence ID" value="SMC83994.1"/>
    <property type="molecule type" value="Genomic_DNA"/>
</dbReference>
<dbReference type="PROSITE" id="PS00198">
    <property type="entry name" value="4FE4S_FER_1"/>
    <property type="match status" value="1"/>
</dbReference>
<comment type="cofactor">
    <cofactor evidence="1">
        <name>FAD</name>
        <dbReference type="ChEBI" id="CHEBI:57692"/>
    </cofactor>
</comment>
<protein>
    <submittedName>
        <fullName evidence="10">Tungsten-dependent benzoyl-CoA reductase-related protein bamE</fullName>
    </submittedName>
</protein>
<evidence type="ECO:0000256" key="3">
    <source>
        <dbReference type="ARBA" id="ARBA00022485"/>
    </source>
</evidence>
<keyword evidence="3" id="KW-0004">4Fe-4S</keyword>
<evidence type="ECO:0000256" key="5">
    <source>
        <dbReference type="ARBA" id="ARBA00022827"/>
    </source>
</evidence>
<feature type="domain" description="4Fe-4S ferredoxin-type" evidence="9">
    <location>
        <begin position="867"/>
        <end position="896"/>
    </location>
</feature>
<evidence type="ECO:0000313" key="11">
    <source>
        <dbReference type="Proteomes" id="UP000192738"/>
    </source>
</evidence>
<name>A0A1W2CGB2_9FIRM</name>
<dbReference type="InterPro" id="IPR017900">
    <property type="entry name" value="4Fe4S_Fe_S_CS"/>
</dbReference>
<keyword evidence="4" id="KW-0479">Metal-binding</keyword>
<dbReference type="SUPFAM" id="SSF54862">
    <property type="entry name" value="4Fe-4S ferredoxins"/>
    <property type="match status" value="1"/>
</dbReference>
<dbReference type="GO" id="GO:0016491">
    <property type="term" value="F:oxidoreductase activity"/>
    <property type="evidence" value="ECO:0007669"/>
    <property type="project" value="UniProtKB-KW"/>
</dbReference>
<dbReference type="Proteomes" id="UP000192738">
    <property type="component" value="Unassembled WGS sequence"/>
</dbReference>
<reference evidence="10 11" key="1">
    <citation type="submission" date="2017-04" db="EMBL/GenBank/DDBJ databases">
        <authorList>
            <person name="Afonso C.L."/>
            <person name="Miller P.J."/>
            <person name="Scott M.A."/>
            <person name="Spackman E."/>
            <person name="Goraichik I."/>
            <person name="Dimitrov K.M."/>
            <person name="Suarez D.L."/>
            <person name="Swayne D.E."/>
        </authorList>
    </citation>
    <scope>NUCLEOTIDE SEQUENCE [LARGE SCALE GENOMIC DNA]</scope>
    <source>
        <strain evidence="10 11">DSM 5090</strain>
    </source>
</reference>
<keyword evidence="5" id="KW-0274">FAD</keyword>
<feature type="domain" description="4Fe-4S ferredoxin-type" evidence="9">
    <location>
        <begin position="901"/>
        <end position="930"/>
    </location>
</feature>
<accession>A0A1W2CGB2</accession>
<dbReference type="Gene3D" id="3.30.70.20">
    <property type="match status" value="1"/>
</dbReference>
<dbReference type="PANTHER" id="PTHR43498:SF1">
    <property type="entry name" value="COB--COM HETERODISULFIDE REDUCTASE IRON-SULFUR SUBUNIT A"/>
    <property type="match status" value="1"/>
</dbReference>
<keyword evidence="6" id="KW-0560">Oxidoreductase</keyword>
<proteinExistence type="inferred from homology"/>
<evidence type="ECO:0000256" key="7">
    <source>
        <dbReference type="ARBA" id="ARBA00023004"/>
    </source>
</evidence>
<evidence type="ECO:0000313" key="10">
    <source>
        <dbReference type="EMBL" id="SMC83994.1"/>
    </source>
</evidence>
<dbReference type="RefSeq" id="WP_371360988.1">
    <property type="nucleotide sequence ID" value="NZ_CP155572.1"/>
</dbReference>
<evidence type="ECO:0000256" key="6">
    <source>
        <dbReference type="ARBA" id="ARBA00023002"/>
    </source>
</evidence>